<dbReference type="Proteomes" id="UP000695007">
    <property type="component" value="Unplaced"/>
</dbReference>
<gene>
    <name evidence="2" type="primary">LOC105364003</name>
</gene>
<dbReference type="GeneID" id="105364003"/>
<protein>
    <submittedName>
        <fullName evidence="2">Oxidative stress-induced growth inhibitor 2-like</fullName>
    </submittedName>
</protein>
<dbReference type="KEGG" id="csol:105364003"/>
<proteinExistence type="predicted"/>
<dbReference type="InterPro" id="IPR029731">
    <property type="entry name" value="OSGIN1/2"/>
</dbReference>
<accession>A0AAJ6YL98</accession>
<dbReference type="PANTHER" id="PTHR15192:SF8">
    <property type="entry name" value="FAD_NAD(P)-BINDING DOMAIN-CONTAINING PROTEIN"/>
    <property type="match status" value="1"/>
</dbReference>
<dbReference type="InterPro" id="IPR036188">
    <property type="entry name" value="FAD/NAD-bd_sf"/>
</dbReference>
<dbReference type="PANTHER" id="PTHR15192">
    <property type="entry name" value="PROTEIN CBG05349"/>
    <property type="match status" value="1"/>
</dbReference>
<dbReference type="AlphaFoldDB" id="A0AAJ6YL98"/>
<dbReference type="SUPFAM" id="SSF51905">
    <property type="entry name" value="FAD/NAD(P)-binding domain"/>
    <property type="match status" value="1"/>
</dbReference>
<dbReference type="RefSeq" id="XP_011500139.1">
    <property type="nucleotide sequence ID" value="XM_011501837.1"/>
</dbReference>
<sequence>MQQQDNSLTDIYKDVVIIGNGPSGICLSYLLAGNWPHYTGEAHKGDEMLTARLRYSVLTHGCSLNGAEEEVIARESEFPVYQKALREKKDYGSHCLVRLSQRKNLERLSSGLEGRNNGKPLSLLMDQLQHPCLDAGLDMSSLLDWKSPEEHVEHRPIDHVLLGKGPSGGTWHALDPNVLTISLNRWMSLPGLDLRQWKVNLDAEEREQKLPYFNSETEIGTNCSLTRVPIGTVAAYYKDYVMKQGLDKYIRCGTVVTSVKAIPCVANNEKEYGWLVQGYETETGQTFQYRCKRVVLATGTTDLSNRLGVSGEETYNWVTHDYQDFERKLDRLNCPLRTNVQINNKYDPVEAKANIEPLLIIGSGLSAADAIMAARSRGISVLHVFRSNSKDRSGKMDRKKNLDKLRWLPASVYPEYHRVYEMMADKGRNYHFYKSLPDHVVIDFSASADKYTRTKMRKVTLCTPQGRLISYRVSFAAVFIGSKPDLSYLQNNGIGLGKVEEKRIDSRSNPIDVDVFTYQVTRAPRKGLYAIGPLVGDNFVRFILGGAFGVLASILHTPE</sequence>
<keyword evidence="1" id="KW-1185">Reference proteome</keyword>
<name>A0AAJ6YL98_9HYME</name>
<organism evidence="1 2">
    <name type="scientific">Ceratosolen solmsi marchali</name>
    <dbReference type="NCBI Taxonomy" id="326594"/>
    <lineage>
        <taxon>Eukaryota</taxon>
        <taxon>Metazoa</taxon>
        <taxon>Ecdysozoa</taxon>
        <taxon>Arthropoda</taxon>
        <taxon>Hexapoda</taxon>
        <taxon>Insecta</taxon>
        <taxon>Pterygota</taxon>
        <taxon>Neoptera</taxon>
        <taxon>Endopterygota</taxon>
        <taxon>Hymenoptera</taxon>
        <taxon>Apocrita</taxon>
        <taxon>Proctotrupomorpha</taxon>
        <taxon>Chalcidoidea</taxon>
        <taxon>Agaonidae</taxon>
        <taxon>Agaoninae</taxon>
        <taxon>Ceratosolen</taxon>
    </lineage>
</organism>
<evidence type="ECO:0000313" key="1">
    <source>
        <dbReference type="Proteomes" id="UP000695007"/>
    </source>
</evidence>
<dbReference type="Gene3D" id="3.50.50.60">
    <property type="entry name" value="FAD/NAD(P)-binding domain"/>
    <property type="match status" value="1"/>
</dbReference>
<evidence type="ECO:0000313" key="2">
    <source>
        <dbReference type="RefSeq" id="XP_011500139.1"/>
    </source>
</evidence>
<reference evidence="2" key="1">
    <citation type="submission" date="2025-08" db="UniProtKB">
        <authorList>
            <consortium name="RefSeq"/>
        </authorList>
    </citation>
    <scope>IDENTIFICATION</scope>
</reference>